<dbReference type="Proteomes" id="UP001215598">
    <property type="component" value="Unassembled WGS sequence"/>
</dbReference>
<evidence type="ECO:0008006" key="4">
    <source>
        <dbReference type="Google" id="ProtNLM"/>
    </source>
</evidence>
<feature type="chain" id="PRO_5042014323" description="Ricin B lectin domain-containing protein" evidence="1">
    <location>
        <begin position="22"/>
        <end position="302"/>
    </location>
</feature>
<keyword evidence="3" id="KW-1185">Reference proteome</keyword>
<feature type="signal peptide" evidence="1">
    <location>
        <begin position="1"/>
        <end position="21"/>
    </location>
</feature>
<proteinExistence type="predicted"/>
<evidence type="ECO:0000256" key="1">
    <source>
        <dbReference type="SAM" id="SignalP"/>
    </source>
</evidence>
<gene>
    <name evidence="2" type="ORF">B0H16DRAFT_1758927</name>
</gene>
<evidence type="ECO:0000313" key="3">
    <source>
        <dbReference type="Proteomes" id="UP001215598"/>
    </source>
</evidence>
<comment type="caution">
    <text evidence="2">The sequence shown here is derived from an EMBL/GenBank/DDBJ whole genome shotgun (WGS) entry which is preliminary data.</text>
</comment>
<keyword evidence="1" id="KW-0732">Signal</keyword>
<dbReference type="AlphaFoldDB" id="A0AAD7IBF8"/>
<sequence length="302" mass="31754">MKAVSLVVVAAGLFAAVGASALPRRASPDTDAAAAHVLIQPLGDSTLCITATGNSTTSPTILSTCNPAGTVSFSQIWDVNPLSNLGSNVVQFQNVGNNQCFSEFITIPPTNGVVVTTDICVDVNGNSHSGTRFDTSQAITQSKLPLVVTALNSQNGGNGDTGFCLDRAGNSVVLNACSGGIWEATKTDMLLSVEEPAFPDRNSALGGLGIQWEQHCREDMDALKTIYQRERIGMHSYSSTLNAARKPVQKGACGNGNGTPKKDLCLMTGNLQLRFISGSVEKTKFSRGLQQMATALTRKICV</sequence>
<protein>
    <recommendedName>
        <fullName evidence="4">Ricin B lectin domain-containing protein</fullName>
    </recommendedName>
</protein>
<dbReference type="SUPFAM" id="SSF50370">
    <property type="entry name" value="Ricin B-like lectins"/>
    <property type="match status" value="1"/>
</dbReference>
<name>A0AAD7IBF8_9AGAR</name>
<accession>A0AAD7IBF8</accession>
<dbReference type="InterPro" id="IPR035992">
    <property type="entry name" value="Ricin_B-like_lectins"/>
</dbReference>
<reference evidence="2" key="1">
    <citation type="submission" date="2023-03" db="EMBL/GenBank/DDBJ databases">
        <title>Massive genome expansion in bonnet fungi (Mycena s.s.) driven by repeated elements and novel gene families across ecological guilds.</title>
        <authorList>
            <consortium name="Lawrence Berkeley National Laboratory"/>
            <person name="Harder C.B."/>
            <person name="Miyauchi S."/>
            <person name="Viragh M."/>
            <person name="Kuo A."/>
            <person name="Thoen E."/>
            <person name="Andreopoulos B."/>
            <person name="Lu D."/>
            <person name="Skrede I."/>
            <person name="Drula E."/>
            <person name="Henrissat B."/>
            <person name="Morin E."/>
            <person name="Kohler A."/>
            <person name="Barry K."/>
            <person name="LaButti K."/>
            <person name="Morin E."/>
            <person name="Salamov A."/>
            <person name="Lipzen A."/>
            <person name="Mereny Z."/>
            <person name="Hegedus B."/>
            <person name="Baldrian P."/>
            <person name="Stursova M."/>
            <person name="Weitz H."/>
            <person name="Taylor A."/>
            <person name="Grigoriev I.V."/>
            <person name="Nagy L.G."/>
            <person name="Martin F."/>
            <person name="Kauserud H."/>
        </authorList>
    </citation>
    <scope>NUCLEOTIDE SEQUENCE</scope>
    <source>
        <strain evidence="2">CBHHK182m</strain>
    </source>
</reference>
<dbReference type="EMBL" id="JARKIB010000107">
    <property type="protein sequence ID" value="KAJ7739365.1"/>
    <property type="molecule type" value="Genomic_DNA"/>
</dbReference>
<organism evidence="2 3">
    <name type="scientific">Mycena metata</name>
    <dbReference type="NCBI Taxonomy" id="1033252"/>
    <lineage>
        <taxon>Eukaryota</taxon>
        <taxon>Fungi</taxon>
        <taxon>Dikarya</taxon>
        <taxon>Basidiomycota</taxon>
        <taxon>Agaricomycotina</taxon>
        <taxon>Agaricomycetes</taxon>
        <taxon>Agaricomycetidae</taxon>
        <taxon>Agaricales</taxon>
        <taxon>Marasmiineae</taxon>
        <taxon>Mycenaceae</taxon>
        <taxon>Mycena</taxon>
    </lineage>
</organism>
<feature type="non-terminal residue" evidence="2">
    <location>
        <position position="1"/>
    </location>
</feature>
<dbReference type="PROSITE" id="PS50231">
    <property type="entry name" value="RICIN_B_LECTIN"/>
    <property type="match status" value="1"/>
</dbReference>
<evidence type="ECO:0000313" key="2">
    <source>
        <dbReference type="EMBL" id="KAJ7739365.1"/>
    </source>
</evidence>